<dbReference type="HOGENOM" id="CLU_093875_0_0_1"/>
<dbReference type="Proteomes" id="UP000000314">
    <property type="component" value="Chromosome 3"/>
</dbReference>
<dbReference type="KEGG" id="ppa:PAS_chr3_0336"/>
<dbReference type="Pfam" id="PF19763">
    <property type="entry name" value="DUF6250"/>
    <property type="match status" value="1"/>
</dbReference>
<dbReference type="GeneID" id="8199469"/>
<gene>
    <name evidence="2" type="ordered locus">PAS_chr3_0336</name>
</gene>
<evidence type="ECO:0000259" key="1">
    <source>
        <dbReference type="Pfam" id="PF19763"/>
    </source>
</evidence>
<dbReference type="EMBL" id="FN392321">
    <property type="protein sequence ID" value="CAY70374.1"/>
    <property type="molecule type" value="Genomic_DNA"/>
</dbReference>
<dbReference type="RefSeq" id="XP_002492553.1">
    <property type="nucleotide sequence ID" value="XM_002492508.1"/>
</dbReference>
<sequence>MSSKNIENTTSSRGSDNTVIVQDSFTDVLTGWKVEQQDPSGTVTARDGILEIIQPSGATIWLKQKLVGNYEITFDATPIPFTIEGTKFIDRISDLNMFWNATDPTTEDGDVTKNHFDASLNSYNSLNLYYVGFGANSNGTTRLRRNDGSVGRPQITGYSTDEHRTVDDHAGPMSEYTRLYANTPTRVKIASIRPTKDDPVNLKWYANEKLIFGYEDAKPYLEGWFGFRTITSHWKISNFKVTRLNE</sequence>
<feature type="domain" description="DUF6250" evidence="1">
    <location>
        <begin position="52"/>
        <end position="239"/>
    </location>
</feature>
<protein>
    <recommendedName>
        <fullName evidence="1">DUF6250 domain-containing protein</fullName>
    </recommendedName>
</protein>
<organism evidence="2 3">
    <name type="scientific">Komagataella phaffii (strain GS115 / ATCC 20864)</name>
    <name type="common">Yeast</name>
    <name type="synonym">Pichia pastoris</name>
    <dbReference type="NCBI Taxonomy" id="644223"/>
    <lineage>
        <taxon>Eukaryota</taxon>
        <taxon>Fungi</taxon>
        <taxon>Dikarya</taxon>
        <taxon>Ascomycota</taxon>
        <taxon>Saccharomycotina</taxon>
        <taxon>Pichiomycetes</taxon>
        <taxon>Pichiales</taxon>
        <taxon>Pichiaceae</taxon>
        <taxon>Komagataella</taxon>
    </lineage>
</organism>
<name>C4R488_KOMPG</name>
<keyword evidence="3" id="KW-1185">Reference proteome</keyword>
<accession>C4R488</accession>
<dbReference type="InterPro" id="IPR046217">
    <property type="entry name" value="DUF6250"/>
</dbReference>
<dbReference type="Gene3D" id="2.60.120.200">
    <property type="match status" value="1"/>
</dbReference>
<dbReference type="OrthoDB" id="10293838at2759"/>
<evidence type="ECO:0000313" key="2">
    <source>
        <dbReference type="EMBL" id="CAY70374.1"/>
    </source>
</evidence>
<dbReference type="InParanoid" id="C4R488"/>
<proteinExistence type="predicted"/>
<evidence type="ECO:0000313" key="3">
    <source>
        <dbReference type="Proteomes" id="UP000000314"/>
    </source>
</evidence>
<reference evidence="2 3" key="1">
    <citation type="journal article" date="2009" name="Nat. Biotechnol.">
        <title>Genome sequence of the recombinant protein production host Pichia pastoris.</title>
        <authorList>
            <person name="De Schutter K."/>
            <person name="Lin Y.C."/>
            <person name="Tiels P."/>
            <person name="Van Hecke A."/>
            <person name="Glinka S."/>
            <person name="Weber-Lehmann J."/>
            <person name="Rouze P."/>
            <person name="Van de Peer Y."/>
            <person name="Callewaert N."/>
        </authorList>
    </citation>
    <scope>NUCLEOTIDE SEQUENCE [LARGE SCALE GENOMIC DNA]</scope>
    <source>
        <strain evidence="3">GS115 / ATCC 20864</strain>
    </source>
</reference>
<dbReference type="AlphaFoldDB" id="C4R488"/>